<dbReference type="VEuPathDB" id="FungiDB:ASPWEDRAFT_170538"/>
<evidence type="ECO:0000313" key="2">
    <source>
        <dbReference type="Proteomes" id="UP000184383"/>
    </source>
</evidence>
<protein>
    <submittedName>
        <fullName evidence="1">Uncharacterized protein</fullName>
    </submittedName>
</protein>
<dbReference type="Proteomes" id="UP000184383">
    <property type="component" value="Unassembled WGS sequence"/>
</dbReference>
<sequence>MATTHTAPTVTRRGPEHGKEAAQVLSGAFSKSAFTSWLMRTPQSTWTDEIPADVLDNWFNKSVPERVGHGAELVEAGNWAAVAIWFPPGVNMPSNGPISPQLKEFREIFGAEKKRHLQGEKYWYLNIIGRHPERTEKGVIRALIDPYLKRAQQEGVPVWLEAITDHGRKVYEHLGFRTVVERRIGVGKANTKGEYEENGEGLMVYGMMVDAPASLWKRVYNYLVSWL</sequence>
<organism evidence="1 2">
    <name type="scientific">Aspergillus wentii DTO 134E9</name>
    <dbReference type="NCBI Taxonomy" id="1073089"/>
    <lineage>
        <taxon>Eukaryota</taxon>
        <taxon>Fungi</taxon>
        <taxon>Dikarya</taxon>
        <taxon>Ascomycota</taxon>
        <taxon>Pezizomycotina</taxon>
        <taxon>Eurotiomycetes</taxon>
        <taxon>Eurotiomycetidae</taxon>
        <taxon>Eurotiales</taxon>
        <taxon>Aspergillaceae</taxon>
        <taxon>Aspergillus</taxon>
        <taxon>Aspergillus subgen. Cremei</taxon>
    </lineage>
</organism>
<proteinExistence type="predicted"/>
<dbReference type="OrthoDB" id="410198at2759"/>
<reference evidence="2" key="1">
    <citation type="journal article" date="2017" name="Genome Biol.">
        <title>Comparative genomics reveals high biological diversity and specific adaptations in the industrially and medically important fungal genus Aspergillus.</title>
        <authorList>
            <person name="de Vries R.P."/>
            <person name="Riley R."/>
            <person name="Wiebenga A."/>
            <person name="Aguilar-Osorio G."/>
            <person name="Amillis S."/>
            <person name="Uchima C.A."/>
            <person name="Anderluh G."/>
            <person name="Asadollahi M."/>
            <person name="Askin M."/>
            <person name="Barry K."/>
            <person name="Battaglia E."/>
            <person name="Bayram O."/>
            <person name="Benocci T."/>
            <person name="Braus-Stromeyer S.A."/>
            <person name="Caldana C."/>
            <person name="Canovas D."/>
            <person name="Cerqueira G.C."/>
            <person name="Chen F."/>
            <person name="Chen W."/>
            <person name="Choi C."/>
            <person name="Clum A."/>
            <person name="Dos Santos R.A."/>
            <person name="Damasio A.R."/>
            <person name="Diallinas G."/>
            <person name="Emri T."/>
            <person name="Fekete E."/>
            <person name="Flipphi M."/>
            <person name="Freyberg S."/>
            <person name="Gallo A."/>
            <person name="Gournas C."/>
            <person name="Habgood R."/>
            <person name="Hainaut M."/>
            <person name="Harispe M.L."/>
            <person name="Henrissat B."/>
            <person name="Hilden K.S."/>
            <person name="Hope R."/>
            <person name="Hossain A."/>
            <person name="Karabika E."/>
            <person name="Karaffa L."/>
            <person name="Karanyi Z."/>
            <person name="Krasevec N."/>
            <person name="Kuo A."/>
            <person name="Kusch H."/>
            <person name="LaButti K."/>
            <person name="Lagendijk E.L."/>
            <person name="Lapidus A."/>
            <person name="Levasseur A."/>
            <person name="Lindquist E."/>
            <person name="Lipzen A."/>
            <person name="Logrieco A.F."/>
            <person name="MacCabe A."/>
            <person name="Maekelae M.R."/>
            <person name="Malavazi I."/>
            <person name="Melin P."/>
            <person name="Meyer V."/>
            <person name="Mielnichuk N."/>
            <person name="Miskei M."/>
            <person name="Molnar A.P."/>
            <person name="Mule G."/>
            <person name="Ngan C.Y."/>
            <person name="Orejas M."/>
            <person name="Orosz E."/>
            <person name="Ouedraogo J.P."/>
            <person name="Overkamp K.M."/>
            <person name="Park H.-S."/>
            <person name="Perrone G."/>
            <person name="Piumi F."/>
            <person name="Punt P.J."/>
            <person name="Ram A.F."/>
            <person name="Ramon A."/>
            <person name="Rauscher S."/>
            <person name="Record E."/>
            <person name="Riano-Pachon D.M."/>
            <person name="Robert V."/>
            <person name="Roehrig J."/>
            <person name="Ruller R."/>
            <person name="Salamov A."/>
            <person name="Salih N.S."/>
            <person name="Samson R.A."/>
            <person name="Sandor E."/>
            <person name="Sanguinetti M."/>
            <person name="Schuetze T."/>
            <person name="Sepcic K."/>
            <person name="Shelest E."/>
            <person name="Sherlock G."/>
            <person name="Sophianopoulou V."/>
            <person name="Squina F.M."/>
            <person name="Sun H."/>
            <person name="Susca A."/>
            <person name="Todd R.B."/>
            <person name="Tsang A."/>
            <person name="Unkles S.E."/>
            <person name="van de Wiele N."/>
            <person name="van Rossen-Uffink D."/>
            <person name="Oliveira J.V."/>
            <person name="Vesth T.C."/>
            <person name="Visser J."/>
            <person name="Yu J.-H."/>
            <person name="Zhou M."/>
            <person name="Andersen M.R."/>
            <person name="Archer D.B."/>
            <person name="Baker S.E."/>
            <person name="Benoit I."/>
            <person name="Brakhage A.A."/>
            <person name="Braus G.H."/>
            <person name="Fischer R."/>
            <person name="Frisvad J.C."/>
            <person name="Goldman G.H."/>
            <person name="Houbraken J."/>
            <person name="Oakley B."/>
            <person name="Pocsi I."/>
            <person name="Scazzocchio C."/>
            <person name="Seiboth B."/>
            <person name="vanKuyk P.A."/>
            <person name="Wortman J."/>
            <person name="Dyer P.S."/>
            <person name="Grigoriev I.V."/>
        </authorList>
    </citation>
    <scope>NUCLEOTIDE SEQUENCE [LARGE SCALE GENOMIC DNA]</scope>
    <source>
        <strain evidence="2">DTO 134E9</strain>
    </source>
</reference>
<dbReference type="STRING" id="1073089.A0A1L9RQ76"/>
<dbReference type="EMBL" id="KV878211">
    <property type="protein sequence ID" value="OJJ37042.1"/>
    <property type="molecule type" value="Genomic_DNA"/>
</dbReference>
<accession>A0A1L9RQ76</accession>
<dbReference type="GeneID" id="63746485"/>
<evidence type="ECO:0000313" key="1">
    <source>
        <dbReference type="EMBL" id="OJJ37042.1"/>
    </source>
</evidence>
<gene>
    <name evidence="1" type="ORF">ASPWEDRAFT_170538</name>
</gene>
<keyword evidence="2" id="KW-1185">Reference proteome</keyword>
<dbReference type="RefSeq" id="XP_040690718.1">
    <property type="nucleotide sequence ID" value="XM_040830637.1"/>
</dbReference>
<dbReference type="InterPro" id="IPR052523">
    <property type="entry name" value="Trichothecene_AcTrans"/>
</dbReference>
<dbReference type="InterPro" id="IPR016181">
    <property type="entry name" value="Acyl_CoA_acyltransferase"/>
</dbReference>
<name>A0A1L9RQ76_ASPWE</name>
<dbReference type="Gene3D" id="3.40.630.30">
    <property type="match status" value="1"/>
</dbReference>
<dbReference type="AlphaFoldDB" id="A0A1L9RQ76"/>
<dbReference type="PANTHER" id="PTHR42791:SF1">
    <property type="entry name" value="N-ACETYLTRANSFERASE DOMAIN-CONTAINING PROTEIN"/>
    <property type="match status" value="1"/>
</dbReference>
<dbReference type="SUPFAM" id="SSF55729">
    <property type="entry name" value="Acyl-CoA N-acyltransferases (Nat)"/>
    <property type="match status" value="1"/>
</dbReference>
<dbReference type="PANTHER" id="PTHR42791">
    <property type="entry name" value="GNAT FAMILY ACETYLTRANSFERASE"/>
    <property type="match status" value="1"/>
</dbReference>